<proteinExistence type="inferred from homology"/>
<keyword evidence="6" id="KW-0418">Kinase</keyword>
<keyword evidence="14" id="KW-0346">Stress response</keyword>
<evidence type="ECO:0000256" key="11">
    <source>
        <dbReference type="PROSITE-ProRule" id="PRU10141"/>
    </source>
</evidence>
<evidence type="ECO:0000256" key="6">
    <source>
        <dbReference type="ARBA" id="ARBA00022777"/>
    </source>
</evidence>
<dbReference type="HAMAP" id="MF_00505">
    <property type="entry name" value="HSP90"/>
    <property type="match status" value="1"/>
</dbReference>
<feature type="domain" description="Protein kinase" evidence="13">
    <location>
        <begin position="19"/>
        <end position="293"/>
    </location>
</feature>
<dbReference type="SUPFAM" id="SSF110942">
    <property type="entry name" value="HSP90 C-terminal domain"/>
    <property type="match status" value="1"/>
</dbReference>
<dbReference type="Pfam" id="PF12202">
    <property type="entry name" value="OSR1_C"/>
    <property type="match status" value="1"/>
</dbReference>
<dbReference type="PROSITE" id="PS50011">
    <property type="entry name" value="PROTEIN_KINASE_DOM"/>
    <property type="match status" value="1"/>
</dbReference>
<evidence type="ECO:0000256" key="3">
    <source>
        <dbReference type="ARBA" id="ARBA00022527"/>
    </source>
</evidence>
<dbReference type="AlphaFoldDB" id="A0AAV7JFW9"/>
<dbReference type="InterPro" id="IPR020568">
    <property type="entry name" value="Ribosomal_Su5_D2-typ_SF"/>
</dbReference>
<dbReference type="Gene3D" id="1.20.120.790">
    <property type="entry name" value="Heat shock protein 90, C-terminal domain"/>
    <property type="match status" value="1"/>
</dbReference>
<keyword evidence="5 11" id="KW-0547">Nucleotide-binding</keyword>
<dbReference type="Pfam" id="PF00183">
    <property type="entry name" value="HSP90"/>
    <property type="match status" value="1"/>
</dbReference>
<dbReference type="InterPro" id="IPR037196">
    <property type="entry name" value="HSP90_C"/>
</dbReference>
<dbReference type="PROSITE" id="PS00298">
    <property type="entry name" value="HSP90"/>
    <property type="match status" value="1"/>
</dbReference>
<sequence>MAQSESASRSIWPNKKESYCIEEVVGYGGTASVQAATCIPLNKRVAIKRIDLDQCTSSIEDILKEVRMMSQCSHPNVIEYHTSFIHNQELLLVMTLMGCGSLSDTLRHLRSSGHKNGLLSEDILATVLRYVLLGLDYFHSNSQIHRDLKAGNILIGESGAIRLADFGVSSLLVNAGEARKKRPRRTFVGTPCWMAPEVMEQIDGYDAKADIWSLGITALELATGYAPYSKYPAVKIILMTLENEPPTLEMMQEIYEEDYKQFSKSFRKMVASCLVKEPEKRPTAAELLKHSFFKKARDEEFLRENLVPLAPSLSTRLKKPVRVPGASGRLCRGPEGTWEWVDESEEKNEEQKKGETDTAMNTTNNSNNIPTHPASKSQNPDQSSLNSIDTSPVNLNIRLRDSKNKLKDIKFTFNPKLDTPEKISQELVNAKLIDPRNSDTITAGISTILKDRRKEGTIRFKLDYAILPTGEPDESEMYGYAQVSIFDPTRVLSIISRHKLRYTLYNTYINNYSQIPPYIPDLLTTKRMFSTKSEASKSTNEFIAETKQLLDIVANSLYSDREVFLRELISNSSDALEKLRFLQVAGKEMEDPDIPLQITISPDGKNKLTIEDTGIGMDYGEMVEYLGTIARSSSKTFLEEMEKRGESKNADSVIGRFGVGFYSSFMVANLVEVYSKNWKTGSKCYHWSSTGVGGYNIEETTSKHANTSRGTKIILHLKDTADEFSSNTRIKSIITKYSNFVQFPIYISGKKINIQDPIWLTDPKVTKTEDNKEFYKFLTGDTLSPLFTFHFRLDMPISINAVFYVPNIPYLASTLQNREPMPKVSLYSRRVLIQDQTTQIIPYWMRFVVGVVDSEDIPLNLSREMLQNNPLLLRMKQILTSRIIRAIEGEMESNKTNYSMLFRAIGLSLREGIMHIDDKRGREEIASLLMFESSKRPEDTEITLNDYFKNMRPLQEEIFYLVSPNRAGADNSPYTEQLMEKDIEILYSYSQHEDTIMPYLNEYKGKKIISVEEYTNKNLNIVKSKSVEGKALKEYTNWFENILGKAKVKKVEISNNLKKHPSMLMIPDLTKTRQFLQNTPEIENVWEYMSATLHLNPNHDLIKKVNILRKKEPKLASLIAEQIYFNSLIAAGFVRDARFILPHLHELLEKCIEDSTKSTIITPD</sequence>
<evidence type="ECO:0000256" key="9">
    <source>
        <dbReference type="ARBA" id="ARBA00047899"/>
    </source>
</evidence>
<comment type="similarity">
    <text evidence="1">Belongs to the heat shock protein 90 family.</text>
</comment>
<dbReference type="InterPro" id="IPR036890">
    <property type="entry name" value="HATPase_C_sf"/>
</dbReference>
<dbReference type="SUPFAM" id="SSF54211">
    <property type="entry name" value="Ribosomal protein S5 domain 2-like"/>
    <property type="match status" value="1"/>
</dbReference>
<dbReference type="GO" id="GO:0004674">
    <property type="term" value="F:protein serine/threonine kinase activity"/>
    <property type="evidence" value="ECO:0007669"/>
    <property type="project" value="UniProtKB-KW"/>
</dbReference>
<dbReference type="Gene3D" id="3.30.565.10">
    <property type="entry name" value="Histidine kinase-like ATPase, C-terminal domain"/>
    <property type="match status" value="1"/>
</dbReference>
<evidence type="ECO:0000256" key="1">
    <source>
        <dbReference type="ARBA" id="ARBA00008239"/>
    </source>
</evidence>
<comment type="catalytic activity">
    <reaction evidence="9">
        <text>L-threonyl-[protein] + ATP = O-phospho-L-threonyl-[protein] + ADP + H(+)</text>
        <dbReference type="Rhea" id="RHEA:46608"/>
        <dbReference type="Rhea" id="RHEA-COMP:11060"/>
        <dbReference type="Rhea" id="RHEA-COMP:11605"/>
        <dbReference type="ChEBI" id="CHEBI:15378"/>
        <dbReference type="ChEBI" id="CHEBI:30013"/>
        <dbReference type="ChEBI" id="CHEBI:30616"/>
        <dbReference type="ChEBI" id="CHEBI:61977"/>
        <dbReference type="ChEBI" id="CHEBI:456216"/>
        <dbReference type="EC" id="2.7.11.1"/>
    </reaction>
</comment>
<keyword evidence="8" id="KW-0143">Chaperone</keyword>
<dbReference type="SMART" id="SM00220">
    <property type="entry name" value="S_TKc"/>
    <property type="match status" value="1"/>
</dbReference>
<dbReference type="Proteomes" id="UP001165289">
    <property type="component" value="Unassembled WGS sequence"/>
</dbReference>
<evidence type="ECO:0000256" key="5">
    <source>
        <dbReference type="ARBA" id="ARBA00022741"/>
    </source>
</evidence>
<keyword evidence="7 11" id="KW-0067">ATP-binding</keyword>
<name>A0AAV7JFW9_9METZ</name>
<evidence type="ECO:0000256" key="10">
    <source>
        <dbReference type="ARBA" id="ARBA00048679"/>
    </source>
</evidence>
<dbReference type="NCBIfam" id="NF003555">
    <property type="entry name" value="PRK05218.1"/>
    <property type="match status" value="1"/>
</dbReference>
<evidence type="ECO:0000256" key="2">
    <source>
        <dbReference type="ARBA" id="ARBA00012513"/>
    </source>
</evidence>
<dbReference type="InterPro" id="IPR019805">
    <property type="entry name" value="Heat_shock_protein_90_CS"/>
</dbReference>
<dbReference type="PANTHER" id="PTHR11528">
    <property type="entry name" value="HEAT SHOCK PROTEIN 90 FAMILY MEMBER"/>
    <property type="match status" value="1"/>
</dbReference>
<evidence type="ECO:0000313" key="15">
    <source>
        <dbReference type="Proteomes" id="UP001165289"/>
    </source>
</evidence>
<evidence type="ECO:0000256" key="7">
    <source>
        <dbReference type="ARBA" id="ARBA00022840"/>
    </source>
</evidence>
<dbReference type="GO" id="GO:0140662">
    <property type="term" value="F:ATP-dependent protein folding chaperone"/>
    <property type="evidence" value="ECO:0007669"/>
    <property type="project" value="InterPro"/>
</dbReference>
<feature type="region of interest" description="Disordered" evidence="12">
    <location>
        <begin position="323"/>
        <end position="389"/>
    </location>
</feature>
<dbReference type="PROSITE" id="PS00107">
    <property type="entry name" value="PROTEIN_KINASE_ATP"/>
    <property type="match status" value="1"/>
</dbReference>
<dbReference type="Gene3D" id="1.10.510.10">
    <property type="entry name" value="Transferase(Phosphotransferase) domain 1"/>
    <property type="match status" value="1"/>
</dbReference>
<dbReference type="Gene3D" id="3.10.20.90">
    <property type="entry name" value="Phosphatidylinositol 3-kinase Catalytic Subunit, Chain A, domain 1"/>
    <property type="match status" value="1"/>
</dbReference>
<reference evidence="14 15" key="1">
    <citation type="journal article" date="2023" name="BMC Biol.">
        <title>The compact genome of the sponge Oopsacas minuta (Hexactinellida) is lacking key metazoan core genes.</title>
        <authorList>
            <person name="Santini S."/>
            <person name="Schenkelaars Q."/>
            <person name="Jourda C."/>
            <person name="Duchesne M."/>
            <person name="Belahbib H."/>
            <person name="Rocher C."/>
            <person name="Selva M."/>
            <person name="Riesgo A."/>
            <person name="Vervoort M."/>
            <person name="Leys S.P."/>
            <person name="Kodjabachian L."/>
            <person name="Le Bivic A."/>
            <person name="Borchiellini C."/>
            <person name="Claverie J.M."/>
            <person name="Renard E."/>
        </authorList>
    </citation>
    <scope>NUCLEOTIDE SEQUENCE [LARGE SCALE GENOMIC DNA]</scope>
    <source>
        <strain evidence="14">SPO-2</strain>
    </source>
</reference>
<evidence type="ECO:0000256" key="8">
    <source>
        <dbReference type="ARBA" id="ARBA00023186"/>
    </source>
</evidence>
<dbReference type="CDD" id="cd16927">
    <property type="entry name" value="HATPase_Hsp90-like"/>
    <property type="match status" value="1"/>
</dbReference>
<dbReference type="FunFam" id="1.10.510.10:FF:000068">
    <property type="entry name" value="STE20/SPS1-related proline-alanine-rich protein kinase"/>
    <property type="match status" value="1"/>
</dbReference>
<evidence type="ECO:0000313" key="14">
    <source>
        <dbReference type="EMBL" id="KAI6647291.1"/>
    </source>
</evidence>
<evidence type="ECO:0000256" key="4">
    <source>
        <dbReference type="ARBA" id="ARBA00022679"/>
    </source>
</evidence>
<dbReference type="Gene3D" id="3.40.50.11260">
    <property type="match status" value="1"/>
</dbReference>
<dbReference type="InterPro" id="IPR020575">
    <property type="entry name" value="Hsp90_N"/>
</dbReference>
<gene>
    <name evidence="14" type="ORF">LOD99_12288</name>
</gene>
<evidence type="ECO:0000256" key="12">
    <source>
        <dbReference type="SAM" id="MobiDB-lite"/>
    </source>
</evidence>
<dbReference type="GO" id="GO:0005524">
    <property type="term" value="F:ATP binding"/>
    <property type="evidence" value="ECO:0007669"/>
    <property type="project" value="UniProtKB-UniRule"/>
</dbReference>
<dbReference type="Pfam" id="PF00069">
    <property type="entry name" value="Pkinase"/>
    <property type="match status" value="1"/>
</dbReference>
<dbReference type="Pfam" id="PF13589">
    <property type="entry name" value="HATPase_c_3"/>
    <property type="match status" value="1"/>
</dbReference>
<dbReference type="SUPFAM" id="SSF55874">
    <property type="entry name" value="ATPase domain of HSP90 chaperone/DNA topoisomerase II/histidine kinase"/>
    <property type="match status" value="1"/>
</dbReference>
<dbReference type="Gene3D" id="3.30.230.80">
    <property type="match status" value="1"/>
</dbReference>
<accession>A0AAV7JFW9</accession>
<keyword evidence="15" id="KW-1185">Reference proteome</keyword>
<dbReference type="PRINTS" id="PR00775">
    <property type="entry name" value="HEATSHOCK90"/>
</dbReference>
<comment type="catalytic activity">
    <reaction evidence="10">
        <text>L-seryl-[protein] + ATP = O-phospho-L-seryl-[protein] + ADP + H(+)</text>
        <dbReference type="Rhea" id="RHEA:17989"/>
        <dbReference type="Rhea" id="RHEA-COMP:9863"/>
        <dbReference type="Rhea" id="RHEA-COMP:11604"/>
        <dbReference type="ChEBI" id="CHEBI:15378"/>
        <dbReference type="ChEBI" id="CHEBI:29999"/>
        <dbReference type="ChEBI" id="CHEBI:30616"/>
        <dbReference type="ChEBI" id="CHEBI:83421"/>
        <dbReference type="ChEBI" id="CHEBI:456216"/>
        <dbReference type="EC" id="2.7.11.1"/>
    </reaction>
</comment>
<dbReference type="GO" id="GO:0051082">
    <property type="term" value="F:unfolded protein binding"/>
    <property type="evidence" value="ECO:0007669"/>
    <property type="project" value="InterPro"/>
</dbReference>
<protein>
    <recommendedName>
        <fullName evidence="2">non-specific serine/threonine protein kinase</fullName>
        <ecNumber evidence="2">2.7.11.1</ecNumber>
    </recommendedName>
</protein>
<dbReference type="InterPro" id="IPR000719">
    <property type="entry name" value="Prot_kinase_dom"/>
</dbReference>
<dbReference type="EC" id="2.7.11.1" evidence="2"/>
<evidence type="ECO:0000259" key="13">
    <source>
        <dbReference type="PROSITE" id="PS50011"/>
    </source>
</evidence>
<keyword evidence="3" id="KW-0723">Serine/threonine-protein kinase</keyword>
<dbReference type="Gene3D" id="3.30.200.20">
    <property type="entry name" value="Phosphorylase Kinase, domain 1"/>
    <property type="match status" value="1"/>
</dbReference>
<feature type="binding site" evidence="11">
    <location>
        <position position="48"/>
    </location>
    <ligand>
        <name>ATP</name>
        <dbReference type="ChEBI" id="CHEBI:30616"/>
    </ligand>
</feature>
<feature type="compositionally biased region" description="Polar residues" evidence="12">
    <location>
        <begin position="358"/>
        <end position="389"/>
    </location>
</feature>
<dbReference type="InterPro" id="IPR024678">
    <property type="entry name" value="Kinase_OSR1/WNK_CCT"/>
</dbReference>
<organism evidence="14 15">
    <name type="scientific">Oopsacas minuta</name>
    <dbReference type="NCBI Taxonomy" id="111878"/>
    <lineage>
        <taxon>Eukaryota</taxon>
        <taxon>Metazoa</taxon>
        <taxon>Porifera</taxon>
        <taxon>Hexactinellida</taxon>
        <taxon>Hexasterophora</taxon>
        <taxon>Lyssacinosida</taxon>
        <taxon>Leucopsacidae</taxon>
        <taxon>Oopsacas</taxon>
    </lineage>
</organism>
<keyword evidence="4" id="KW-0808">Transferase</keyword>
<comment type="caution">
    <text evidence="14">The sequence shown here is derived from an EMBL/GenBank/DDBJ whole genome shotgun (WGS) entry which is preliminary data.</text>
</comment>
<dbReference type="EMBL" id="JAKMXF010000343">
    <property type="protein sequence ID" value="KAI6647291.1"/>
    <property type="molecule type" value="Genomic_DNA"/>
</dbReference>
<dbReference type="InterPro" id="IPR011009">
    <property type="entry name" value="Kinase-like_dom_sf"/>
</dbReference>
<dbReference type="InterPro" id="IPR017441">
    <property type="entry name" value="Protein_kinase_ATP_BS"/>
</dbReference>
<dbReference type="GO" id="GO:0016887">
    <property type="term" value="F:ATP hydrolysis activity"/>
    <property type="evidence" value="ECO:0007669"/>
    <property type="project" value="InterPro"/>
</dbReference>
<dbReference type="SUPFAM" id="SSF56112">
    <property type="entry name" value="Protein kinase-like (PK-like)"/>
    <property type="match status" value="1"/>
</dbReference>
<dbReference type="InterPro" id="IPR001404">
    <property type="entry name" value="Hsp90_fam"/>
</dbReference>